<dbReference type="EMBL" id="CP022295">
    <property type="protein sequence ID" value="QSR26578.1"/>
    <property type="molecule type" value="Genomic_DNA"/>
</dbReference>
<evidence type="ECO:0000313" key="5">
    <source>
        <dbReference type="EMBL" id="QSR26578.1"/>
    </source>
</evidence>
<reference evidence="5 6" key="1">
    <citation type="submission" date="2017-06" db="EMBL/GenBank/DDBJ databases">
        <title>Complete Genome Sequence of the Soil Carbazole-Degrading Bacterium Nocardioides aromaticivorans IC177.</title>
        <authorList>
            <person name="Vejarano F."/>
            <person name="Suzuki-Minakuchi C."/>
            <person name="Ohtsubo Y."/>
            <person name="Tsuda M."/>
            <person name="Okada K."/>
            <person name="Nojiri H."/>
        </authorList>
    </citation>
    <scope>NUCLEOTIDE SEQUENCE [LARGE SCALE GENOMIC DNA]</scope>
    <source>
        <strain evidence="5 6">IC177</strain>
    </source>
</reference>
<keyword evidence="4" id="KW-0802">TPR repeat</keyword>
<dbReference type="InterPro" id="IPR011990">
    <property type="entry name" value="TPR-like_helical_dom_sf"/>
</dbReference>
<evidence type="ECO:0000256" key="3">
    <source>
        <dbReference type="ARBA" id="ARBA00022737"/>
    </source>
</evidence>
<dbReference type="SUPFAM" id="SSF48452">
    <property type="entry name" value="TPR-like"/>
    <property type="match status" value="1"/>
</dbReference>
<keyword evidence="6" id="KW-1185">Reference proteome</keyword>
<evidence type="ECO:0000313" key="6">
    <source>
        <dbReference type="Proteomes" id="UP000662818"/>
    </source>
</evidence>
<sequence>MGCRDSYGYPLTTSRPAADAYVDGVRDLLRLRSGAAARFATAIALDPTFALGHATLALLGHEMCVQVDVRARLADARLHAQRATERERSHVHAVDRHLQGDPGPLVAHLASYPRDAVLLSVAMPTIAFAGVTDLPEQAWRIVEAAAPAYGDDAWINGLMAFVRQEQRRFDDAMDLACRSLAVEPSGGHAAHARAHAHYETGDHAAGLAWMDSWVLGDGAATDSLTHFSWHAALHELSLGDVAAVRRRYDEQLQPRHAVGCRALVDTGSLLFRWALTPGGAVVPPLDEVVALTGTAVLEQPSTAFLGMHAAVTLLAVDDAAGLDRLARWCDGHDGATHREVVAPLARALRLMAGGRWSEGADRLATLAPQVWRLGGSDAQREIVEEARIAALLRAGRYDEARRLLDERLDRRPAVRDERWRDEALRADQAARILSP</sequence>
<accession>A0ABX7PL92</accession>
<dbReference type="Proteomes" id="UP000662818">
    <property type="component" value="Chromosome"/>
</dbReference>
<dbReference type="InterPro" id="IPR033891">
    <property type="entry name" value="TTC38"/>
</dbReference>
<gene>
    <name evidence="5" type="ORF">CFH99_13180</name>
</gene>
<dbReference type="PANTHER" id="PTHR16263">
    <property type="entry name" value="TETRATRICOPEPTIDE REPEAT PROTEIN 38"/>
    <property type="match status" value="1"/>
</dbReference>
<name>A0ABX7PL92_9ACTN</name>
<proteinExistence type="inferred from homology"/>
<evidence type="ECO:0000256" key="4">
    <source>
        <dbReference type="ARBA" id="ARBA00022803"/>
    </source>
</evidence>
<organism evidence="5 6">
    <name type="scientific">Nocardioides aromaticivorans</name>
    <dbReference type="NCBI Taxonomy" id="200618"/>
    <lineage>
        <taxon>Bacteria</taxon>
        <taxon>Bacillati</taxon>
        <taxon>Actinomycetota</taxon>
        <taxon>Actinomycetes</taxon>
        <taxon>Propionibacteriales</taxon>
        <taxon>Nocardioidaceae</taxon>
        <taxon>Nocardioides</taxon>
    </lineage>
</organism>
<dbReference type="Gene3D" id="1.25.40.10">
    <property type="entry name" value="Tetratricopeptide repeat domain"/>
    <property type="match status" value="1"/>
</dbReference>
<evidence type="ECO:0000256" key="1">
    <source>
        <dbReference type="ARBA" id="ARBA00005857"/>
    </source>
</evidence>
<comment type="similarity">
    <text evidence="1">Belongs to the TTC38 family.</text>
</comment>
<protein>
    <recommendedName>
        <fullName evidence="2">Tetratricopeptide repeat protein 38</fullName>
    </recommendedName>
</protein>
<evidence type="ECO:0000256" key="2">
    <source>
        <dbReference type="ARBA" id="ARBA00019992"/>
    </source>
</evidence>
<dbReference type="RefSeq" id="WP_207005833.1">
    <property type="nucleotide sequence ID" value="NZ_CP022295.1"/>
</dbReference>
<dbReference type="PANTHER" id="PTHR16263:SF4">
    <property type="entry name" value="TETRATRICOPEPTIDE REPEAT PROTEIN 38"/>
    <property type="match status" value="1"/>
</dbReference>
<keyword evidence="3" id="KW-0677">Repeat</keyword>